<proteinExistence type="predicted"/>
<dbReference type="FunFam" id="3.30.70.330:FF:000152">
    <property type="entry name" value="poly(U)-binding-splicing factor PUF60 isoform X1"/>
    <property type="match status" value="1"/>
</dbReference>
<dbReference type="SUPFAM" id="SSF54928">
    <property type="entry name" value="RNA-binding domain, RBD"/>
    <property type="match status" value="1"/>
</dbReference>
<evidence type="ECO:0000259" key="3">
    <source>
        <dbReference type="PROSITE" id="PS50102"/>
    </source>
</evidence>
<organism evidence="4">
    <name type="scientific">Timema monikensis</name>
    <dbReference type="NCBI Taxonomy" id="170555"/>
    <lineage>
        <taxon>Eukaryota</taxon>
        <taxon>Metazoa</taxon>
        <taxon>Ecdysozoa</taxon>
        <taxon>Arthropoda</taxon>
        <taxon>Hexapoda</taxon>
        <taxon>Insecta</taxon>
        <taxon>Pterygota</taxon>
        <taxon>Neoptera</taxon>
        <taxon>Polyneoptera</taxon>
        <taxon>Phasmatodea</taxon>
        <taxon>Timematodea</taxon>
        <taxon>Timematoidea</taxon>
        <taxon>Timematidae</taxon>
        <taxon>Timema</taxon>
    </lineage>
</organism>
<dbReference type="PANTHER" id="PTHR47330:SF1">
    <property type="entry name" value="POLY(U)-BINDING-SPLICING FACTOR PUF60"/>
    <property type="match status" value="1"/>
</dbReference>
<gene>
    <name evidence="4" type="ORF">TMSB3V08_LOCUS10927</name>
</gene>
<dbReference type="InterPro" id="IPR012677">
    <property type="entry name" value="Nucleotide-bd_a/b_plait_sf"/>
</dbReference>
<sequence length="149" mass="16342">MTSLVLIDSSQLTADGFEKLPDQIILIVGVPPQVGRPSNMPQAQSVIDEITEEAKQYNRIYVASIHPDLTEDDIKSVFEAFGPIKYCKLAPGSTPTRHKGYGFIEYETQQAAMEAIASMNLFDLGGQYLRVGRAITPPNALQVSKIMAI</sequence>
<name>A0A7R9EHT8_9NEOP</name>
<feature type="domain" description="RRM" evidence="3">
    <location>
        <begin position="58"/>
        <end position="136"/>
    </location>
</feature>
<dbReference type="GO" id="GO:0071011">
    <property type="term" value="C:precatalytic spliceosome"/>
    <property type="evidence" value="ECO:0007669"/>
    <property type="project" value="TreeGrafter"/>
</dbReference>
<dbReference type="PANTHER" id="PTHR47330">
    <property type="entry name" value="POLY(U)-BINDING-SPLICING FACTOR PUF60-B-RELATED"/>
    <property type="match status" value="1"/>
</dbReference>
<dbReference type="GO" id="GO:0003723">
    <property type="term" value="F:RNA binding"/>
    <property type="evidence" value="ECO:0007669"/>
    <property type="project" value="UniProtKB-UniRule"/>
</dbReference>
<dbReference type="AlphaFoldDB" id="A0A7R9EHT8"/>
<dbReference type="Gene3D" id="3.30.70.330">
    <property type="match status" value="1"/>
</dbReference>
<dbReference type="EMBL" id="OB797352">
    <property type="protein sequence ID" value="CAD7434274.1"/>
    <property type="molecule type" value="Genomic_DNA"/>
</dbReference>
<dbReference type="GO" id="GO:0006376">
    <property type="term" value="P:mRNA splice site recognition"/>
    <property type="evidence" value="ECO:0007669"/>
    <property type="project" value="TreeGrafter"/>
</dbReference>
<dbReference type="GO" id="GO:0000381">
    <property type="term" value="P:regulation of alternative mRNA splicing, via spliceosome"/>
    <property type="evidence" value="ECO:0007669"/>
    <property type="project" value="TreeGrafter"/>
</dbReference>
<evidence type="ECO:0000256" key="1">
    <source>
        <dbReference type="ARBA" id="ARBA00022884"/>
    </source>
</evidence>
<dbReference type="Pfam" id="PF00076">
    <property type="entry name" value="RRM_1"/>
    <property type="match status" value="1"/>
</dbReference>
<evidence type="ECO:0000256" key="2">
    <source>
        <dbReference type="PROSITE-ProRule" id="PRU00176"/>
    </source>
</evidence>
<dbReference type="SMART" id="SM00360">
    <property type="entry name" value="RRM"/>
    <property type="match status" value="1"/>
</dbReference>
<reference evidence="4" key="1">
    <citation type="submission" date="2020-11" db="EMBL/GenBank/DDBJ databases">
        <authorList>
            <person name="Tran Van P."/>
        </authorList>
    </citation>
    <scope>NUCLEOTIDE SEQUENCE</scope>
</reference>
<evidence type="ECO:0000313" key="4">
    <source>
        <dbReference type="EMBL" id="CAD7434274.1"/>
    </source>
</evidence>
<dbReference type="InterPro" id="IPR034211">
    <property type="entry name" value="PUF60_RRM2"/>
</dbReference>
<dbReference type="PROSITE" id="PS50102">
    <property type="entry name" value="RRM"/>
    <property type="match status" value="1"/>
</dbReference>
<dbReference type="InterPro" id="IPR000504">
    <property type="entry name" value="RRM_dom"/>
</dbReference>
<keyword evidence="1 2" id="KW-0694">RNA-binding</keyword>
<dbReference type="GO" id="GO:0000380">
    <property type="term" value="P:alternative mRNA splicing, via spliceosome"/>
    <property type="evidence" value="ECO:0007669"/>
    <property type="project" value="TreeGrafter"/>
</dbReference>
<dbReference type="InterPro" id="IPR051974">
    <property type="entry name" value="PUF60_regulator"/>
</dbReference>
<dbReference type="CDD" id="cd12371">
    <property type="entry name" value="RRM2_PUF60"/>
    <property type="match status" value="1"/>
</dbReference>
<dbReference type="GO" id="GO:0071013">
    <property type="term" value="C:catalytic step 2 spliceosome"/>
    <property type="evidence" value="ECO:0007669"/>
    <property type="project" value="TreeGrafter"/>
</dbReference>
<dbReference type="InterPro" id="IPR035979">
    <property type="entry name" value="RBD_domain_sf"/>
</dbReference>
<accession>A0A7R9EHT8</accession>
<protein>
    <recommendedName>
        <fullName evidence="3">RRM domain-containing protein</fullName>
    </recommendedName>
</protein>